<accession>A0A0F9X6J8</accession>
<reference evidence="3" key="1">
    <citation type="journal article" date="2015" name="Nature">
        <title>Complex archaea that bridge the gap between prokaryotes and eukaryotes.</title>
        <authorList>
            <person name="Spang A."/>
            <person name="Saw J.H."/>
            <person name="Jorgensen S.L."/>
            <person name="Zaremba-Niedzwiedzka K."/>
            <person name="Martijn J."/>
            <person name="Lind A.E."/>
            <person name="van Eijk R."/>
            <person name="Schleper C."/>
            <person name="Guy L."/>
            <person name="Ettema T.J."/>
        </authorList>
    </citation>
    <scope>NUCLEOTIDE SEQUENCE</scope>
</reference>
<dbReference type="PANTHER" id="PTHR34700">
    <property type="entry name" value="POTASSIUM BINDING PROTEIN KBP"/>
    <property type="match status" value="1"/>
</dbReference>
<evidence type="ECO:0000259" key="2">
    <source>
        <dbReference type="PROSITE" id="PS51782"/>
    </source>
</evidence>
<sequence length="182" mass="19549">MRGWHGYNLPTGAVTHKKPCEMLGEVETLVSEWIQKESNMGLWSFVKDAGKKVFGGGDDTEVTGAALQDELKDLGLDADGLDISVEGDKVKVSGKAASQEMKEKVILAVGNVEGVAAVEEDMDGGEGDGTFHTVEKGDTLWAIAAKTLGNGARYEEIFEANKPMLSHPDKIYPGQMLRIPAK</sequence>
<proteinExistence type="predicted"/>
<dbReference type="SUPFAM" id="SSF54106">
    <property type="entry name" value="LysM domain"/>
    <property type="match status" value="1"/>
</dbReference>
<organism evidence="3">
    <name type="scientific">marine sediment metagenome</name>
    <dbReference type="NCBI Taxonomy" id="412755"/>
    <lineage>
        <taxon>unclassified sequences</taxon>
        <taxon>metagenomes</taxon>
        <taxon>ecological metagenomes</taxon>
    </lineage>
</organism>
<dbReference type="PROSITE" id="PS50914">
    <property type="entry name" value="BON"/>
    <property type="match status" value="1"/>
</dbReference>
<dbReference type="InterPro" id="IPR007055">
    <property type="entry name" value="BON_dom"/>
</dbReference>
<protein>
    <recommendedName>
        <fullName evidence="4">LysM domain-containing protein</fullName>
    </recommendedName>
</protein>
<evidence type="ECO:0000259" key="1">
    <source>
        <dbReference type="PROSITE" id="PS50914"/>
    </source>
</evidence>
<dbReference type="InterPro" id="IPR018392">
    <property type="entry name" value="LysM"/>
</dbReference>
<dbReference type="PROSITE" id="PS51782">
    <property type="entry name" value="LYSM"/>
    <property type="match status" value="1"/>
</dbReference>
<dbReference type="Gene3D" id="3.10.350.10">
    <property type="entry name" value="LysM domain"/>
    <property type="match status" value="1"/>
</dbReference>
<dbReference type="CDD" id="cd00118">
    <property type="entry name" value="LysM"/>
    <property type="match status" value="1"/>
</dbReference>
<feature type="domain" description="BON" evidence="1">
    <location>
        <begin position="58"/>
        <end position="126"/>
    </location>
</feature>
<dbReference type="PANTHER" id="PTHR34700:SF8">
    <property type="entry name" value="POTASSIUM BINDING PROTEIN KBP"/>
    <property type="match status" value="1"/>
</dbReference>
<dbReference type="AlphaFoldDB" id="A0A0F9X6J8"/>
<feature type="domain" description="LysM" evidence="2">
    <location>
        <begin position="130"/>
        <end position="179"/>
    </location>
</feature>
<dbReference type="InterPro" id="IPR036779">
    <property type="entry name" value="LysM_dom_sf"/>
</dbReference>
<comment type="caution">
    <text evidence="3">The sequence shown here is derived from an EMBL/GenBank/DDBJ whole genome shotgun (WGS) entry which is preliminary data.</text>
</comment>
<gene>
    <name evidence="3" type="ORF">LCGC14_0186210</name>
</gene>
<dbReference type="InterPro" id="IPR052196">
    <property type="entry name" value="Bact_Kbp"/>
</dbReference>
<dbReference type="NCBIfam" id="NF008399">
    <property type="entry name" value="PRK11198.1"/>
    <property type="match status" value="1"/>
</dbReference>
<dbReference type="Pfam" id="PF01476">
    <property type="entry name" value="LysM"/>
    <property type="match status" value="1"/>
</dbReference>
<evidence type="ECO:0000313" key="3">
    <source>
        <dbReference type="EMBL" id="KKN94546.1"/>
    </source>
</evidence>
<evidence type="ECO:0008006" key="4">
    <source>
        <dbReference type="Google" id="ProtNLM"/>
    </source>
</evidence>
<dbReference type="SMART" id="SM00257">
    <property type="entry name" value="LysM"/>
    <property type="match status" value="1"/>
</dbReference>
<dbReference type="EMBL" id="LAZR01000077">
    <property type="protein sequence ID" value="KKN94546.1"/>
    <property type="molecule type" value="Genomic_DNA"/>
</dbReference>
<name>A0A0F9X6J8_9ZZZZ</name>
<dbReference type="Pfam" id="PF04972">
    <property type="entry name" value="BON"/>
    <property type="match status" value="1"/>
</dbReference>